<dbReference type="AlphaFoldDB" id="A0A5D2GPE0"/>
<dbReference type="Proteomes" id="UP000323506">
    <property type="component" value="Chromosome A05"/>
</dbReference>
<gene>
    <name evidence="1" type="ORF">ES288_A05G386100v1</name>
</gene>
<dbReference type="EMBL" id="CM017692">
    <property type="protein sequence ID" value="TYH19867.1"/>
    <property type="molecule type" value="Genomic_DNA"/>
</dbReference>
<evidence type="ECO:0000313" key="2">
    <source>
        <dbReference type="Proteomes" id="UP000323506"/>
    </source>
</evidence>
<sequence>MFLIKAPIIDLSTRTDLLFFTTDAESLSIITDVNPFCFPSKIAWRQACASATNEEATALCTTVLEARISLEAFLATTLETDLAYA</sequence>
<organism evidence="1 2">
    <name type="scientific">Gossypium darwinii</name>
    <name type="common">Darwin's cotton</name>
    <name type="synonym">Gossypium barbadense var. darwinii</name>
    <dbReference type="NCBI Taxonomy" id="34276"/>
    <lineage>
        <taxon>Eukaryota</taxon>
        <taxon>Viridiplantae</taxon>
        <taxon>Streptophyta</taxon>
        <taxon>Embryophyta</taxon>
        <taxon>Tracheophyta</taxon>
        <taxon>Spermatophyta</taxon>
        <taxon>Magnoliopsida</taxon>
        <taxon>eudicotyledons</taxon>
        <taxon>Gunneridae</taxon>
        <taxon>Pentapetalae</taxon>
        <taxon>rosids</taxon>
        <taxon>malvids</taxon>
        <taxon>Malvales</taxon>
        <taxon>Malvaceae</taxon>
        <taxon>Malvoideae</taxon>
        <taxon>Gossypium</taxon>
    </lineage>
</organism>
<name>A0A5D2GPE0_GOSDA</name>
<proteinExistence type="predicted"/>
<keyword evidence="2" id="KW-1185">Reference proteome</keyword>
<reference evidence="1 2" key="1">
    <citation type="submission" date="2019-06" db="EMBL/GenBank/DDBJ databases">
        <title>WGS assembly of Gossypium darwinii.</title>
        <authorList>
            <person name="Chen Z.J."/>
            <person name="Sreedasyam A."/>
            <person name="Ando A."/>
            <person name="Song Q."/>
            <person name="De L."/>
            <person name="Hulse-Kemp A."/>
            <person name="Ding M."/>
            <person name="Ye W."/>
            <person name="Kirkbride R."/>
            <person name="Jenkins J."/>
            <person name="Plott C."/>
            <person name="Lovell J."/>
            <person name="Lin Y.-M."/>
            <person name="Vaughn R."/>
            <person name="Liu B."/>
            <person name="Li W."/>
            <person name="Simpson S."/>
            <person name="Scheffler B."/>
            <person name="Saski C."/>
            <person name="Grover C."/>
            <person name="Hu G."/>
            <person name="Conover J."/>
            <person name="Carlson J."/>
            <person name="Shu S."/>
            <person name="Boston L."/>
            <person name="Williams M."/>
            <person name="Peterson D."/>
            <person name="Mcgee K."/>
            <person name="Jones D."/>
            <person name="Wendel J."/>
            <person name="Stelly D."/>
            <person name="Grimwood J."/>
            <person name="Schmutz J."/>
        </authorList>
    </citation>
    <scope>NUCLEOTIDE SEQUENCE [LARGE SCALE GENOMIC DNA]</scope>
    <source>
        <strain evidence="1">1808015.09</strain>
    </source>
</reference>
<accession>A0A5D2GPE0</accession>
<evidence type="ECO:0000313" key="1">
    <source>
        <dbReference type="EMBL" id="TYH19867.1"/>
    </source>
</evidence>
<protein>
    <submittedName>
        <fullName evidence="1">Uncharacterized protein</fullName>
    </submittedName>
</protein>